<dbReference type="AlphaFoldDB" id="A0A9R1VD61"/>
<evidence type="ECO:0000256" key="1">
    <source>
        <dbReference type="SAM" id="MobiDB-lite"/>
    </source>
</evidence>
<dbReference type="PANTHER" id="PTHR31973:SF190">
    <property type="entry name" value="MULE TRANSPOSASE DOMAIN-CONTAINING PROTEIN"/>
    <property type="match status" value="1"/>
</dbReference>
<evidence type="ECO:0000313" key="3">
    <source>
        <dbReference type="EMBL" id="KAJ0204907.1"/>
    </source>
</evidence>
<evidence type="ECO:0000313" key="4">
    <source>
        <dbReference type="Proteomes" id="UP000235145"/>
    </source>
</evidence>
<dbReference type="PANTHER" id="PTHR31973">
    <property type="entry name" value="POLYPROTEIN, PUTATIVE-RELATED"/>
    <property type="match status" value="1"/>
</dbReference>
<reference evidence="3 4" key="1">
    <citation type="journal article" date="2017" name="Nat. Commun.">
        <title>Genome assembly with in vitro proximity ligation data and whole-genome triplication in lettuce.</title>
        <authorList>
            <person name="Reyes-Chin-Wo S."/>
            <person name="Wang Z."/>
            <person name="Yang X."/>
            <person name="Kozik A."/>
            <person name="Arikit S."/>
            <person name="Song C."/>
            <person name="Xia L."/>
            <person name="Froenicke L."/>
            <person name="Lavelle D.O."/>
            <person name="Truco M.J."/>
            <person name="Xia R."/>
            <person name="Zhu S."/>
            <person name="Xu C."/>
            <person name="Xu H."/>
            <person name="Xu X."/>
            <person name="Cox K."/>
            <person name="Korf I."/>
            <person name="Meyers B.C."/>
            <person name="Michelmore R.W."/>
        </authorList>
    </citation>
    <scope>NUCLEOTIDE SEQUENCE [LARGE SCALE GENOMIC DNA]</scope>
    <source>
        <strain evidence="4">cv. Salinas</strain>
        <tissue evidence="3">Seedlings</tissue>
    </source>
</reference>
<proteinExistence type="predicted"/>
<protein>
    <recommendedName>
        <fullName evidence="2">PB1-like domain-containing protein</fullName>
    </recommendedName>
</protein>
<name>A0A9R1VD61_LACSA</name>
<accession>A0A9R1VD61</accession>
<feature type="domain" description="PB1-like" evidence="2">
    <location>
        <begin position="17"/>
        <end position="115"/>
    </location>
</feature>
<gene>
    <name evidence="3" type="ORF">LSAT_V11C500287170</name>
</gene>
<organism evidence="3 4">
    <name type="scientific">Lactuca sativa</name>
    <name type="common">Garden lettuce</name>
    <dbReference type="NCBI Taxonomy" id="4236"/>
    <lineage>
        <taxon>Eukaryota</taxon>
        <taxon>Viridiplantae</taxon>
        <taxon>Streptophyta</taxon>
        <taxon>Embryophyta</taxon>
        <taxon>Tracheophyta</taxon>
        <taxon>Spermatophyta</taxon>
        <taxon>Magnoliopsida</taxon>
        <taxon>eudicotyledons</taxon>
        <taxon>Gunneridae</taxon>
        <taxon>Pentapetalae</taxon>
        <taxon>asterids</taxon>
        <taxon>campanulids</taxon>
        <taxon>Asterales</taxon>
        <taxon>Asteraceae</taxon>
        <taxon>Cichorioideae</taxon>
        <taxon>Cichorieae</taxon>
        <taxon>Lactucinae</taxon>
        <taxon>Lactuca</taxon>
    </lineage>
</organism>
<sequence length="558" mass="64851">MMLIIHYTFLKADNPSMFSIRLNYGGVFTKFPGRKYIKGKMKYTDSIDSDLFSVHDMDEIMELLDCVELGKSIYYHFKRPTWDLDFGLYALGCDKDINHFMSYVYEHKVIQVYTEFWETKLHTYQMSPNPAKMKIHEIPESFCRKRIESPLTEPMMESTCPNVDGWDDTFEWCEPFGGTPMELDEPNSEKAGEDSKASKDSHDSEDSQDSDYIVDEYNLLDDPKVDMKNFHLNIDKEVEWVGSFPDDRDKAVKGDEELEVIDIEELVYASSSDEGEASKKRKKIRDLQRAHKNEAVVVKDPFYIHQTFSTTKESRRELDFVKNDKNRIRVVCKGVIPNLGILEIGGTIKSNDKVGPSQKKKKVKDGSIHKCTWVLLVSKWKKDINWTVKTYEKQHTCLQTRKIRACNYKFLSEHIIDTMESNPEIPLKALREMLEKKYQVGLSDMKVHRAKTKALESIKGDFPAQYSCLKDYLHEVHSRNPNTTVKLQVQSEPCYASETRVFERVFICLGPLKIGFAAGKKRFTRACSYCRNNCRYPLAYAVVEAENFNSWTWFLTNL</sequence>
<feature type="compositionally biased region" description="Basic and acidic residues" evidence="1">
    <location>
        <begin position="187"/>
        <end position="205"/>
    </location>
</feature>
<evidence type="ECO:0000259" key="2">
    <source>
        <dbReference type="Pfam" id="PF26130"/>
    </source>
</evidence>
<dbReference type="EMBL" id="NBSK02000005">
    <property type="protein sequence ID" value="KAJ0204907.1"/>
    <property type="molecule type" value="Genomic_DNA"/>
</dbReference>
<comment type="caution">
    <text evidence="3">The sequence shown here is derived from an EMBL/GenBank/DDBJ whole genome shotgun (WGS) entry which is preliminary data.</text>
</comment>
<feature type="region of interest" description="Disordered" evidence="1">
    <location>
        <begin position="177"/>
        <end position="212"/>
    </location>
</feature>
<dbReference type="Pfam" id="PF26130">
    <property type="entry name" value="PB1-like"/>
    <property type="match status" value="1"/>
</dbReference>
<dbReference type="InterPro" id="IPR058594">
    <property type="entry name" value="PB1-like_dom_pln"/>
</dbReference>
<keyword evidence="4" id="KW-1185">Reference proteome</keyword>
<dbReference type="Proteomes" id="UP000235145">
    <property type="component" value="Unassembled WGS sequence"/>
</dbReference>